<dbReference type="EMBL" id="CP054956">
    <property type="protein sequence ID" value="QOK65669.1"/>
    <property type="molecule type" value="Genomic_DNA"/>
</dbReference>
<evidence type="ECO:0000256" key="4">
    <source>
        <dbReference type="ARBA" id="ARBA00022475"/>
    </source>
</evidence>
<protein>
    <recommendedName>
        <fullName evidence="3">Type IV secretion system protein virB10</fullName>
    </recommendedName>
</protein>
<feature type="region of interest" description="Disordered" evidence="9">
    <location>
        <begin position="1"/>
        <end position="26"/>
    </location>
</feature>
<evidence type="ECO:0000313" key="11">
    <source>
        <dbReference type="EMBL" id="QOK65669.1"/>
    </source>
</evidence>
<comment type="subcellular location">
    <subcellularLocation>
        <location evidence="1">Cell membrane</location>
        <topology evidence="1">Single-pass membrane protein</topology>
    </subcellularLocation>
</comment>
<keyword evidence="8 10" id="KW-0472">Membrane</keyword>
<evidence type="ECO:0000313" key="12">
    <source>
        <dbReference type="Proteomes" id="UP000593625"/>
    </source>
</evidence>
<evidence type="ECO:0000256" key="7">
    <source>
        <dbReference type="ARBA" id="ARBA00023026"/>
    </source>
</evidence>
<dbReference type="CDD" id="cd16429">
    <property type="entry name" value="VirB10"/>
    <property type="match status" value="1"/>
</dbReference>
<name>A0A7L9MGN3_BRUSS</name>
<keyword evidence="5 10" id="KW-0812">Transmembrane</keyword>
<dbReference type="SMR" id="A0A7L9MGN3"/>
<dbReference type="AlphaFoldDB" id="A0A7L9MGN3"/>
<evidence type="ECO:0000256" key="10">
    <source>
        <dbReference type="SAM" id="Phobius"/>
    </source>
</evidence>
<proteinExistence type="inferred from homology"/>
<keyword evidence="6 10" id="KW-1133">Transmembrane helix</keyword>
<evidence type="ECO:0000256" key="9">
    <source>
        <dbReference type="SAM" id="MobiDB-lite"/>
    </source>
</evidence>
<evidence type="ECO:0000256" key="8">
    <source>
        <dbReference type="ARBA" id="ARBA00023136"/>
    </source>
</evidence>
<evidence type="ECO:0000256" key="2">
    <source>
        <dbReference type="ARBA" id="ARBA00010265"/>
    </source>
</evidence>
<dbReference type="NCBIfam" id="NF038091">
    <property type="entry name" value="T4SS_VirB10"/>
    <property type="match status" value="1"/>
</dbReference>
<dbReference type="Proteomes" id="UP000593625">
    <property type="component" value="Chromosome II"/>
</dbReference>
<feature type="transmembrane region" description="Helical" evidence="10">
    <location>
        <begin position="33"/>
        <end position="54"/>
    </location>
</feature>
<organism evidence="11 12">
    <name type="scientific">Brucella suis bv. 4</name>
    <dbReference type="NCBI Taxonomy" id="1567501"/>
    <lineage>
        <taxon>Bacteria</taxon>
        <taxon>Pseudomonadati</taxon>
        <taxon>Pseudomonadota</taxon>
        <taxon>Alphaproteobacteria</taxon>
        <taxon>Hyphomicrobiales</taxon>
        <taxon>Brucellaceae</taxon>
        <taxon>Brucella/Ochrobactrum group</taxon>
        <taxon>Brucella</taxon>
    </lineage>
</organism>
<dbReference type="Pfam" id="PF03743">
    <property type="entry name" value="TrbI"/>
    <property type="match status" value="1"/>
</dbReference>
<feature type="region of interest" description="Disordered" evidence="9">
    <location>
        <begin position="76"/>
        <end position="105"/>
    </location>
</feature>
<evidence type="ECO:0000256" key="3">
    <source>
        <dbReference type="ARBA" id="ARBA00019211"/>
    </source>
</evidence>
<reference evidence="11 12" key="1">
    <citation type="submission" date="2020-06" db="EMBL/GenBank/DDBJ databases">
        <title>New insights into brucella suis CRO type strains.</title>
        <authorList>
            <person name="Duvnjak S."/>
            <person name="Pavlinec Z."/>
            <person name="Vaser R."/>
            <person name="Sikic M."/>
            <person name="Kizanovic K."/>
            <person name="Spicic S."/>
        </authorList>
    </citation>
    <scope>NUCLEOTIDE SEQUENCE [LARGE SCALE GENOMIC DNA]</scope>
    <source>
        <strain evidence="11 12">CVI_72</strain>
    </source>
</reference>
<evidence type="ECO:0000256" key="1">
    <source>
        <dbReference type="ARBA" id="ARBA00004162"/>
    </source>
</evidence>
<keyword evidence="7" id="KW-0843">Virulence</keyword>
<dbReference type="GO" id="GO:0005886">
    <property type="term" value="C:plasma membrane"/>
    <property type="evidence" value="ECO:0007669"/>
    <property type="project" value="UniProtKB-SubCell"/>
</dbReference>
<dbReference type="InterPro" id="IPR047695">
    <property type="entry name" value="T4SS_VirB10/PtlG"/>
</dbReference>
<accession>A0A7L9MGN3</accession>
<dbReference type="InterPro" id="IPR042217">
    <property type="entry name" value="T4SS_VirB10/TrbI"/>
</dbReference>
<dbReference type="Gene3D" id="2.40.128.260">
    <property type="entry name" value="Type IV secretion system, VirB10/TraB/TrbI"/>
    <property type="match status" value="2"/>
</dbReference>
<dbReference type="InterPro" id="IPR005498">
    <property type="entry name" value="T4SS_VirB10/TraB/TrbI"/>
</dbReference>
<evidence type="ECO:0000256" key="5">
    <source>
        <dbReference type="ARBA" id="ARBA00022692"/>
    </source>
</evidence>
<gene>
    <name evidence="11" type="primary">virB10</name>
    <name evidence="11" type="ORF">HUZ30_13290</name>
</gene>
<dbReference type="GeneID" id="55591797"/>
<keyword evidence="4" id="KW-1003">Cell membrane</keyword>
<sequence>MTQENIPVQPGTLDGERGLPTVNENGSGRTRKVLLFLFVVGFIVVLLLLLVFHMRGNAENNHHSDKTMVQTSTVPMRTFKLPPPPPPPPPAPPEPPAPPPAPAMPIAEPAAAALSLPPLPDDTPAKDDVLDKSASALMVVTKSSGDTNAQTAGDTVVQTTNARIQALLDSQKNTKQDAGSLGTLLHGTQTDARMASLLRNRDFLLAKGSIINCALQTRLDSTVPGMAACVVTRNMYSDNGKVLLIERGSTISGEYDANVKQGMARIYVLWTRVKTPNGVVIDLDSPGADPLGGAGLPGYIDSHFWKRFGGALMLSTIETLGRYATQKVGGGGSNQINLNTGGGESTSNLASTALKDTINIPPTLYKNQGEEIGIYIARDLDFSSVYDVKPK</sequence>
<feature type="compositionally biased region" description="Pro residues" evidence="9">
    <location>
        <begin position="81"/>
        <end position="103"/>
    </location>
</feature>
<evidence type="ECO:0000256" key="6">
    <source>
        <dbReference type="ARBA" id="ARBA00022989"/>
    </source>
</evidence>
<dbReference type="RefSeq" id="WP_004689962.1">
    <property type="nucleotide sequence ID" value="NZ_CP054956.1"/>
</dbReference>
<comment type="similarity">
    <text evidence="2">Belongs to the TrbI/VirB10 family.</text>
</comment>